<feature type="domain" description="C2H2-type" evidence="3">
    <location>
        <begin position="420"/>
        <end position="448"/>
    </location>
</feature>
<keyword evidence="1" id="KW-0863">Zinc-finger</keyword>
<feature type="region of interest" description="Disordered" evidence="2">
    <location>
        <begin position="202"/>
        <end position="229"/>
    </location>
</feature>
<gene>
    <name evidence="4" type="ORF">HII31_06763</name>
</gene>
<evidence type="ECO:0000313" key="5">
    <source>
        <dbReference type="Proteomes" id="UP000660729"/>
    </source>
</evidence>
<feature type="region of interest" description="Disordered" evidence="2">
    <location>
        <begin position="244"/>
        <end position="266"/>
    </location>
</feature>
<keyword evidence="1" id="KW-0479">Metal-binding</keyword>
<dbReference type="OrthoDB" id="3649908at2759"/>
<organism evidence="4 5">
    <name type="scientific">Pseudocercospora fuligena</name>
    <dbReference type="NCBI Taxonomy" id="685502"/>
    <lineage>
        <taxon>Eukaryota</taxon>
        <taxon>Fungi</taxon>
        <taxon>Dikarya</taxon>
        <taxon>Ascomycota</taxon>
        <taxon>Pezizomycotina</taxon>
        <taxon>Dothideomycetes</taxon>
        <taxon>Dothideomycetidae</taxon>
        <taxon>Mycosphaerellales</taxon>
        <taxon>Mycosphaerellaceae</taxon>
        <taxon>Pseudocercospora</taxon>
    </lineage>
</organism>
<evidence type="ECO:0000313" key="4">
    <source>
        <dbReference type="EMBL" id="KAF7191718.1"/>
    </source>
</evidence>
<evidence type="ECO:0000256" key="1">
    <source>
        <dbReference type="PROSITE-ProRule" id="PRU00042"/>
    </source>
</evidence>
<dbReference type="EMBL" id="JABCIY010000155">
    <property type="protein sequence ID" value="KAF7191718.1"/>
    <property type="molecule type" value="Genomic_DNA"/>
</dbReference>
<dbReference type="PROSITE" id="PS00028">
    <property type="entry name" value="ZINC_FINGER_C2H2_1"/>
    <property type="match status" value="1"/>
</dbReference>
<comment type="caution">
    <text evidence="4">The sequence shown here is derived from an EMBL/GenBank/DDBJ whole genome shotgun (WGS) entry which is preliminary data.</text>
</comment>
<dbReference type="Gene3D" id="3.30.160.60">
    <property type="entry name" value="Classic Zinc Finger"/>
    <property type="match status" value="1"/>
</dbReference>
<dbReference type="Proteomes" id="UP000660729">
    <property type="component" value="Unassembled WGS sequence"/>
</dbReference>
<sequence>METKYIEPNWKDAERVARFFDWDEDKVPGAKKRLNILRNTALFKEIQTDINAEAGVRQQDRLAQDEQKRASMRQMLQAQALEDGPLPEDEQTRLLEQLPTEDKKAYRVAQRRDAMRDMNPAYANVSNEDLSGLTKRIDSDVGMSKIILPQREEVGSEEWDIPRELLERTSDAVEPKPGARYECLQAIFQDDSLVDSRLQLRSRGAVEDPRSPESTNAGAQNGRTSRRRLWTRRTEAHGAYELPEPVGDNLLRLPPSTKNKDGLPNLCRPERQQRLARWEALKETSAKISTLDEDMTLSNVRTNPDVFSDGSVIWLPRSLTPVHFDEEPSDSDFKVSRRSTRATHPSIKLRTDLQKPHGRALPKQSSDGGHPGFRCTLCGNPPYADKNGLRRHTKKRHPEQASDSQPSLSRSVSPTKEGRVRCTFCGVHFASNSTMYRHQRDQHPDRSAEFEHGKPRPSTVPVDTDLSRLRERSTTRSKRRDSATYYSLGGFKPLVITAARTGPGARRSSNPFDTDLSPNCERSTKLSDDDVSADSAVDDKPEEAAATTSSSATKPETSLPSPRKRPAADSGDEKEQSKAVVNTRNNSEL</sequence>
<evidence type="ECO:0000256" key="2">
    <source>
        <dbReference type="SAM" id="MobiDB-lite"/>
    </source>
</evidence>
<feature type="compositionally biased region" description="Low complexity" evidence="2">
    <location>
        <begin position="544"/>
        <end position="558"/>
    </location>
</feature>
<reference evidence="4" key="1">
    <citation type="submission" date="2020-04" db="EMBL/GenBank/DDBJ databases">
        <title>Draft genome resource of the tomato pathogen Pseudocercospora fuligena.</title>
        <authorList>
            <person name="Zaccaron A."/>
        </authorList>
    </citation>
    <scope>NUCLEOTIDE SEQUENCE</scope>
    <source>
        <strain evidence="4">PF001</strain>
    </source>
</reference>
<feature type="compositionally biased region" description="Basic and acidic residues" evidence="2">
    <location>
        <begin position="438"/>
        <end position="454"/>
    </location>
</feature>
<protein>
    <recommendedName>
        <fullName evidence="3">C2H2-type domain-containing protein</fullName>
    </recommendedName>
</protein>
<feature type="region of interest" description="Disordered" evidence="2">
    <location>
        <begin position="501"/>
        <end position="589"/>
    </location>
</feature>
<feature type="compositionally biased region" description="Polar residues" evidence="2">
    <location>
        <begin position="212"/>
        <end position="222"/>
    </location>
</feature>
<name>A0A8H6RII2_9PEZI</name>
<evidence type="ECO:0000259" key="3">
    <source>
        <dbReference type="PROSITE" id="PS50157"/>
    </source>
</evidence>
<proteinExistence type="predicted"/>
<feature type="compositionally biased region" description="Polar residues" evidence="2">
    <location>
        <begin position="579"/>
        <end position="589"/>
    </location>
</feature>
<feature type="compositionally biased region" description="Polar residues" evidence="2">
    <location>
        <begin position="507"/>
        <end position="521"/>
    </location>
</feature>
<dbReference type="AlphaFoldDB" id="A0A8H6RII2"/>
<dbReference type="PROSITE" id="PS50157">
    <property type="entry name" value="ZINC_FINGER_C2H2_2"/>
    <property type="match status" value="1"/>
</dbReference>
<feature type="region of interest" description="Disordered" evidence="2">
    <location>
        <begin position="325"/>
        <end position="415"/>
    </location>
</feature>
<keyword evidence="1" id="KW-0862">Zinc</keyword>
<feature type="region of interest" description="Disordered" evidence="2">
    <location>
        <begin position="435"/>
        <end position="484"/>
    </location>
</feature>
<feature type="compositionally biased region" description="Basic and acidic residues" evidence="2">
    <location>
        <begin position="465"/>
        <end position="474"/>
    </location>
</feature>
<dbReference type="InterPro" id="IPR013087">
    <property type="entry name" value="Znf_C2H2_type"/>
</dbReference>
<feature type="compositionally biased region" description="Polar residues" evidence="2">
    <location>
        <begin position="401"/>
        <end position="414"/>
    </location>
</feature>
<dbReference type="GO" id="GO:0008270">
    <property type="term" value="F:zinc ion binding"/>
    <property type="evidence" value="ECO:0007669"/>
    <property type="project" value="UniProtKB-KW"/>
</dbReference>
<accession>A0A8H6RII2</accession>
<keyword evidence="5" id="KW-1185">Reference proteome</keyword>
<feature type="compositionally biased region" description="Basic and acidic residues" evidence="2">
    <location>
        <begin position="325"/>
        <end position="335"/>
    </location>
</feature>
<dbReference type="SMART" id="SM00355">
    <property type="entry name" value="ZnF_C2H2"/>
    <property type="match status" value="2"/>
</dbReference>